<feature type="compositionally biased region" description="Basic residues" evidence="1">
    <location>
        <begin position="128"/>
        <end position="137"/>
    </location>
</feature>
<dbReference type="RefSeq" id="XP_062528633.1">
    <property type="nucleotide sequence ID" value="XM_062672649.1"/>
</dbReference>
<dbReference type="PANTHER" id="PTHR15863:SF2">
    <property type="entry name" value="MRN COMPLEX-INTERACTING PROTEIN"/>
    <property type="match status" value="1"/>
</dbReference>
<dbReference type="EnsemblMetazoa" id="XM_021346954.2">
    <property type="protein sequence ID" value="XP_021202629.1"/>
    <property type="gene ID" value="LOC101737099"/>
</dbReference>
<keyword evidence="4" id="KW-1185">Reference proteome</keyword>
<feature type="domain" description="MRN complex-interacting protein N-terminal" evidence="2">
    <location>
        <begin position="7"/>
        <end position="102"/>
    </location>
</feature>
<evidence type="ECO:0000313" key="3">
    <source>
        <dbReference type="EnsemblMetazoa" id="XP_037871991.1"/>
    </source>
</evidence>
<dbReference type="PANTHER" id="PTHR15863">
    <property type="entry name" value="MRN COMPLEX-INTERACTING PROTEIN"/>
    <property type="match status" value="1"/>
</dbReference>
<dbReference type="KEGG" id="bmor:101737099"/>
<dbReference type="InterPro" id="IPR049472">
    <property type="entry name" value="MRNIP_N"/>
</dbReference>
<evidence type="ECO:0000313" key="4">
    <source>
        <dbReference type="Proteomes" id="UP000005204"/>
    </source>
</evidence>
<dbReference type="AlphaFoldDB" id="A0A8R2M129"/>
<dbReference type="RefSeq" id="XP_062528635.1">
    <property type="nucleotide sequence ID" value="XM_062672651.1"/>
</dbReference>
<dbReference type="Proteomes" id="UP000005204">
    <property type="component" value="Unassembled WGS sequence"/>
</dbReference>
<organism evidence="3 4">
    <name type="scientific">Bombyx mori</name>
    <name type="common">Silk moth</name>
    <dbReference type="NCBI Taxonomy" id="7091"/>
    <lineage>
        <taxon>Eukaryota</taxon>
        <taxon>Metazoa</taxon>
        <taxon>Ecdysozoa</taxon>
        <taxon>Arthropoda</taxon>
        <taxon>Hexapoda</taxon>
        <taxon>Insecta</taxon>
        <taxon>Pterygota</taxon>
        <taxon>Neoptera</taxon>
        <taxon>Endopterygota</taxon>
        <taxon>Lepidoptera</taxon>
        <taxon>Glossata</taxon>
        <taxon>Ditrysia</taxon>
        <taxon>Bombycoidea</taxon>
        <taxon>Bombycidae</taxon>
        <taxon>Bombycinae</taxon>
        <taxon>Bombyx</taxon>
    </lineage>
</organism>
<dbReference type="GO" id="GO:0003682">
    <property type="term" value="F:chromatin binding"/>
    <property type="evidence" value="ECO:0007669"/>
    <property type="project" value="TreeGrafter"/>
</dbReference>
<dbReference type="RefSeq" id="XP_037871991.1">
    <property type="nucleotide sequence ID" value="XM_038016063.2"/>
</dbReference>
<dbReference type="Pfam" id="PF15749">
    <property type="entry name" value="MRNIP"/>
    <property type="match status" value="1"/>
</dbReference>
<protein>
    <recommendedName>
        <fullName evidence="2">MRN complex-interacting protein N-terminal domain-containing protein</fullName>
    </recommendedName>
</protein>
<dbReference type="RefSeq" id="XP_062528636.1">
    <property type="nucleotide sequence ID" value="XM_062672652.1"/>
</dbReference>
<dbReference type="GeneID" id="101737099"/>
<name>A0A8R2M129_BOMMO</name>
<evidence type="ECO:0000259" key="2">
    <source>
        <dbReference type="Pfam" id="PF15749"/>
    </source>
</evidence>
<feature type="region of interest" description="Disordered" evidence="1">
    <location>
        <begin position="112"/>
        <end position="137"/>
    </location>
</feature>
<dbReference type="RefSeq" id="XP_062528637.1">
    <property type="nucleotide sequence ID" value="XM_062672653.1"/>
</dbReference>
<proteinExistence type="predicted"/>
<reference evidence="3" key="2">
    <citation type="submission" date="2022-06" db="UniProtKB">
        <authorList>
            <consortium name="EnsemblMetazoa"/>
        </authorList>
    </citation>
    <scope>IDENTIFICATION</scope>
    <source>
        <strain evidence="3">p50T (Dazao)</strain>
    </source>
</reference>
<dbReference type="RefSeq" id="XP_062528634.1">
    <property type="nucleotide sequence ID" value="XM_062672650.1"/>
</dbReference>
<dbReference type="EnsemblMetazoa" id="XM_038016063.1">
    <property type="protein sequence ID" value="XP_037871991.1"/>
    <property type="gene ID" value="LOC101737099"/>
</dbReference>
<reference evidence="4" key="1">
    <citation type="journal article" date="2008" name="Insect Biochem. Mol. Biol.">
        <title>The genome of a lepidopteran model insect, the silkworm Bombyx mori.</title>
        <authorList>
            <consortium name="International Silkworm Genome Consortium"/>
        </authorList>
    </citation>
    <scope>NUCLEOTIDE SEQUENCE [LARGE SCALE GENOMIC DNA]</scope>
    <source>
        <strain evidence="4">p50T</strain>
    </source>
</reference>
<dbReference type="GO" id="GO:0005634">
    <property type="term" value="C:nucleus"/>
    <property type="evidence" value="ECO:0007669"/>
    <property type="project" value="TreeGrafter"/>
</dbReference>
<dbReference type="GO" id="GO:0007095">
    <property type="term" value="P:mitotic G2 DNA damage checkpoint signaling"/>
    <property type="evidence" value="ECO:0007669"/>
    <property type="project" value="TreeGrafter"/>
</dbReference>
<evidence type="ECO:0000256" key="1">
    <source>
        <dbReference type="SAM" id="MobiDB-lite"/>
    </source>
</evidence>
<dbReference type="InterPro" id="IPR032739">
    <property type="entry name" value="MRNIP"/>
</dbReference>
<sequence length="283" mass="32903">MPQLFQVLRCYKCSVFQVHQGKKSNKWKCKLCGEKQSIKRHYGLGTSKDCRIHVQKLNGIRGVIDELYDSTSPNESIDENTETEITEVSNKNIEKKSKWTDFTTNNEIENIYEGTDDNNYPDPELPNKRKKTKNHYKNKNKKQITINLGNEFCDPKDGNTNFNDPLDTINKKNITPTEDSAERINSDNELECQGTELFNDSCILKDTNLKISQCKKFCNSLEIVKRNKLNNAKSQVKESKWKQFIENNENLFKIEDSKHTLNQRKTMEFSITEESDLDTILDI</sequence>
<accession>A0A8R2M129</accession>